<dbReference type="Pfam" id="PF14232">
    <property type="entry name" value="DUF4334"/>
    <property type="match status" value="1"/>
</dbReference>
<dbReference type="RefSeq" id="WP_068423528.1">
    <property type="nucleotide sequence ID" value="NZ_LVHI01000009.1"/>
</dbReference>
<feature type="domain" description="GXWXG" evidence="1">
    <location>
        <begin position="19"/>
        <end position="77"/>
    </location>
</feature>
<gene>
    <name evidence="3" type="ORF">A3K89_19540</name>
</gene>
<feature type="domain" description="DUF4334" evidence="2">
    <location>
        <begin position="88"/>
        <end position="148"/>
    </location>
</feature>
<keyword evidence="4" id="KW-1185">Reference proteome</keyword>
<evidence type="ECO:0000259" key="1">
    <source>
        <dbReference type="Pfam" id="PF14231"/>
    </source>
</evidence>
<evidence type="ECO:0008006" key="5">
    <source>
        <dbReference type="Google" id="ProtNLM"/>
    </source>
</evidence>
<accession>A0A177YKF8</accession>
<sequence>MRVRELLEQSDVSTDELDEVWATLDTVRAEDILGSWTGAAFRTGHALCAALPASRWHGKTFHSLTDAKPLICRADDGSLYSNVELGAGEASLWNIEFRGEVTATMVYDGKAVFDHFKRVDDRTLMGIMNGKPDLVLSRGKYFYFVLERS</sequence>
<dbReference type="EMBL" id="LVHI01000009">
    <property type="protein sequence ID" value="OAK55548.1"/>
    <property type="molecule type" value="Genomic_DNA"/>
</dbReference>
<comment type="caution">
    <text evidence="3">The sequence shown here is derived from an EMBL/GenBank/DDBJ whole genome shotgun (WGS) entry which is preliminary data.</text>
</comment>
<evidence type="ECO:0000313" key="3">
    <source>
        <dbReference type="EMBL" id="OAK55548.1"/>
    </source>
</evidence>
<dbReference type="InterPro" id="IPR025951">
    <property type="entry name" value="GXWXG_dom"/>
</dbReference>
<dbReference type="AlphaFoldDB" id="A0A177YKF8"/>
<dbReference type="InterPro" id="IPR025568">
    <property type="entry name" value="DUF4334"/>
</dbReference>
<evidence type="ECO:0000259" key="2">
    <source>
        <dbReference type="Pfam" id="PF14232"/>
    </source>
</evidence>
<dbReference type="Proteomes" id="UP000077519">
    <property type="component" value="Unassembled WGS sequence"/>
</dbReference>
<name>A0A177YKF8_9NOCA</name>
<dbReference type="Gene3D" id="2.40.128.580">
    <property type="entry name" value="GXWXG domain"/>
    <property type="match status" value="1"/>
</dbReference>
<proteinExistence type="predicted"/>
<protein>
    <recommendedName>
        <fullName evidence="5">GXWXG protein</fullName>
    </recommendedName>
</protein>
<dbReference type="Pfam" id="PF14231">
    <property type="entry name" value="GXWXG"/>
    <property type="match status" value="1"/>
</dbReference>
<evidence type="ECO:0000313" key="4">
    <source>
        <dbReference type="Proteomes" id="UP000077519"/>
    </source>
</evidence>
<organism evidence="3 4">
    <name type="scientific">Rhodococcoides kyotonense</name>
    <dbReference type="NCBI Taxonomy" id="398843"/>
    <lineage>
        <taxon>Bacteria</taxon>
        <taxon>Bacillati</taxon>
        <taxon>Actinomycetota</taxon>
        <taxon>Actinomycetes</taxon>
        <taxon>Mycobacteriales</taxon>
        <taxon>Nocardiaceae</taxon>
        <taxon>Rhodococcoides</taxon>
    </lineage>
</organism>
<reference evidence="3 4" key="1">
    <citation type="submission" date="2016-03" db="EMBL/GenBank/DDBJ databases">
        <title>Genome sequence of Rhodococcus kyotonensis KB10.</title>
        <authorList>
            <person name="Jeong H."/>
            <person name="Hong C.E."/>
            <person name="Jo S.H."/>
            <person name="Park J.M."/>
        </authorList>
    </citation>
    <scope>NUCLEOTIDE SEQUENCE [LARGE SCALE GENOMIC DNA]</scope>
    <source>
        <strain evidence="3 4">KB10</strain>
    </source>
</reference>